<evidence type="ECO:0000313" key="3">
    <source>
        <dbReference type="EnsemblMetazoa" id="GPAI045193-PA"/>
    </source>
</evidence>
<feature type="compositionally biased region" description="Basic and acidic residues" evidence="1">
    <location>
        <begin position="45"/>
        <end position="56"/>
    </location>
</feature>
<keyword evidence="2" id="KW-1133">Transmembrane helix</keyword>
<keyword evidence="2" id="KW-0472">Membrane</keyword>
<dbReference type="VEuPathDB" id="VectorBase:GPAI045193"/>
<reference evidence="3" key="2">
    <citation type="submission" date="2020-05" db="UniProtKB">
        <authorList>
            <consortium name="EnsemblMetazoa"/>
        </authorList>
    </citation>
    <scope>IDENTIFICATION</scope>
    <source>
        <strain evidence="3">IAEA</strain>
    </source>
</reference>
<dbReference type="EnsemblMetazoa" id="GPAI045193-RA">
    <property type="protein sequence ID" value="GPAI045193-PA"/>
    <property type="gene ID" value="GPAI045193"/>
</dbReference>
<dbReference type="Proteomes" id="UP000092445">
    <property type="component" value="Unassembled WGS sequence"/>
</dbReference>
<keyword evidence="4" id="KW-1185">Reference proteome</keyword>
<sequence>MPSMTLAVKASKNHLPLTTKCCLEAADNNSWQSKQSERHKLRYNVNKDNDREKDSSKSYSNNSNEICCKTSLVVFMFSPALLLYANTVNNLLIIAMSIQQRRLVVIYH</sequence>
<organism evidence="3 4">
    <name type="scientific">Glossina pallidipes</name>
    <name type="common">Tsetse fly</name>
    <dbReference type="NCBI Taxonomy" id="7398"/>
    <lineage>
        <taxon>Eukaryota</taxon>
        <taxon>Metazoa</taxon>
        <taxon>Ecdysozoa</taxon>
        <taxon>Arthropoda</taxon>
        <taxon>Hexapoda</taxon>
        <taxon>Insecta</taxon>
        <taxon>Pterygota</taxon>
        <taxon>Neoptera</taxon>
        <taxon>Endopterygota</taxon>
        <taxon>Diptera</taxon>
        <taxon>Brachycera</taxon>
        <taxon>Muscomorpha</taxon>
        <taxon>Hippoboscoidea</taxon>
        <taxon>Glossinidae</taxon>
        <taxon>Glossina</taxon>
    </lineage>
</organism>
<name>A0A1B0AGS1_GLOPL</name>
<feature type="region of interest" description="Disordered" evidence="1">
    <location>
        <begin position="29"/>
        <end position="63"/>
    </location>
</feature>
<feature type="transmembrane region" description="Helical" evidence="2">
    <location>
        <begin position="72"/>
        <end position="93"/>
    </location>
</feature>
<accession>A0A1B0AGS1</accession>
<evidence type="ECO:0000256" key="2">
    <source>
        <dbReference type="SAM" id="Phobius"/>
    </source>
</evidence>
<proteinExistence type="predicted"/>
<evidence type="ECO:0000256" key="1">
    <source>
        <dbReference type="SAM" id="MobiDB-lite"/>
    </source>
</evidence>
<evidence type="ECO:0000313" key="4">
    <source>
        <dbReference type="Proteomes" id="UP000092445"/>
    </source>
</evidence>
<reference evidence="4" key="1">
    <citation type="submission" date="2014-03" db="EMBL/GenBank/DDBJ databases">
        <authorList>
            <person name="Aksoy S."/>
            <person name="Warren W."/>
            <person name="Wilson R.K."/>
        </authorList>
    </citation>
    <scope>NUCLEOTIDE SEQUENCE [LARGE SCALE GENOMIC DNA]</scope>
    <source>
        <strain evidence="4">IAEA</strain>
    </source>
</reference>
<keyword evidence="2" id="KW-0812">Transmembrane</keyword>
<protein>
    <submittedName>
        <fullName evidence="3">Uncharacterized protein</fullName>
    </submittedName>
</protein>
<dbReference type="AlphaFoldDB" id="A0A1B0AGS1"/>